<reference evidence="2 5" key="1">
    <citation type="submission" date="2019-06" db="EMBL/GenBank/DDBJ databases">
        <title>Evolution of Burkholderia multivorans in the lungs of Cystic Fibrosis patients.</title>
        <authorList>
            <person name="Moreira L.M."/>
        </authorList>
    </citation>
    <scope>NUCLEOTIDE SEQUENCE [LARGE SCALE GENOMIC DNA]</scope>
    <source>
        <strain evidence="2 5">VC13239</strain>
    </source>
</reference>
<evidence type="ECO:0000313" key="2">
    <source>
        <dbReference type="EMBL" id="MDR8756029.1"/>
    </source>
</evidence>
<keyword evidence="1" id="KW-1133">Transmembrane helix</keyword>
<proteinExistence type="predicted"/>
<gene>
    <name evidence="3" type="ORF">BPS26883_05490</name>
    <name evidence="2" type="ORF">FEQ00_04462</name>
</gene>
<dbReference type="EMBL" id="VJSY01000036">
    <property type="protein sequence ID" value="MDR8756029.1"/>
    <property type="molecule type" value="Genomic_DNA"/>
</dbReference>
<evidence type="ECO:0000313" key="3">
    <source>
        <dbReference type="EMBL" id="VWC13671.1"/>
    </source>
</evidence>
<dbReference type="Proteomes" id="UP000494162">
    <property type="component" value="Unassembled WGS sequence"/>
</dbReference>
<dbReference type="AlphaFoldDB" id="A0A6P2PX02"/>
<evidence type="ECO:0000313" key="4">
    <source>
        <dbReference type="Proteomes" id="UP000494162"/>
    </source>
</evidence>
<dbReference type="EMBL" id="CABVPP010000057">
    <property type="protein sequence ID" value="VWC13671.1"/>
    <property type="molecule type" value="Genomic_DNA"/>
</dbReference>
<name>A0A6P2PX02_9BURK</name>
<sequence>MIAVALVVLALSIVLPIQIIRTARSGTYDLLYILVPLAIGVYWLDYQGYVLLAGLAHGFRN</sequence>
<keyword evidence="5" id="KW-1185">Reference proteome</keyword>
<accession>A0A6P2PX02</accession>
<dbReference type="Proteomes" id="UP001248067">
    <property type="component" value="Unassembled WGS sequence"/>
</dbReference>
<evidence type="ECO:0000313" key="5">
    <source>
        <dbReference type="Proteomes" id="UP001248067"/>
    </source>
</evidence>
<reference evidence="3 4" key="2">
    <citation type="submission" date="2019-09" db="EMBL/GenBank/DDBJ databases">
        <authorList>
            <person name="Depoorter E."/>
        </authorList>
    </citation>
    <scope>NUCLEOTIDE SEQUENCE [LARGE SCALE GENOMIC DNA]</scope>
    <source>
        <strain evidence="3">LMG 26883</strain>
    </source>
</reference>
<dbReference type="GeneID" id="93172538"/>
<evidence type="ECO:0000256" key="1">
    <source>
        <dbReference type="SAM" id="Phobius"/>
    </source>
</evidence>
<keyword evidence="1" id="KW-0472">Membrane</keyword>
<keyword evidence="1" id="KW-0812">Transmembrane</keyword>
<feature type="transmembrane region" description="Helical" evidence="1">
    <location>
        <begin position="32"/>
        <end position="56"/>
    </location>
</feature>
<organism evidence="3 4">
    <name type="scientific">Burkholderia pseudomultivorans</name>
    <dbReference type="NCBI Taxonomy" id="1207504"/>
    <lineage>
        <taxon>Bacteria</taxon>
        <taxon>Pseudomonadati</taxon>
        <taxon>Pseudomonadota</taxon>
        <taxon>Betaproteobacteria</taxon>
        <taxon>Burkholderiales</taxon>
        <taxon>Burkholderiaceae</taxon>
        <taxon>Burkholderia</taxon>
        <taxon>Burkholderia cepacia complex</taxon>
    </lineage>
</organism>
<dbReference type="RefSeq" id="WP_244131343.1">
    <property type="nucleotide sequence ID" value="NZ_CABVPP010000057.1"/>
</dbReference>
<protein>
    <submittedName>
        <fullName evidence="3">Uncharacterized protein</fullName>
    </submittedName>
</protein>